<gene>
    <name evidence="2" type="ORF">CEURO_LOCUS12323</name>
</gene>
<comment type="caution">
    <text evidence="2">The sequence shown here is derived from an EMBL/GenBank/DDBJ whole genome shotgun (WGS) entry which is preliminary data.</text>
</comment>
<organism evidence="2 3">
    <name type="scientific">Cuscuta europaea</name>
    <name type="common">European dodder</name>
    <dbReference type="NCBI Taxonomy" id="41803"/>
    <lineage>
        <taxon>Eukaryota</taxon>
        <taxon>Viridiplantae</taxon>
        <taxon>Streptophyta</taxon>
        <taxon>Embryophyta</taxon>
        <taxon>Tracheophyta</taxon>
        <taxon>Spermatophyta</taxon>
        <taxon>Magnoliopsida</taxon>
        <taxon>eudicotyledons</taxon>
        <taxon>Gunneridae</taxon>
        <taxon>Pentapetalae</taxon>
        <taxon>asterids</taxon>
        <taxon>lamiids</taxon>
        <taxon>Solanales</taxon>
        <taxon>Convolvulaceae</taxon>
        <taxon>Cuscuteae</taxon>
        <taxon>Cuscuta</taxon>
        <taxon>Cuscuta subgen. Cuscuta</taxon>
    </lineage>
</organism>
<evidence type="ECO:0000313" key="3">
    <source>
        <dbReference type="Proteomes" id="UP001152484"/>
    </source>
</evidence>
<dbReference type="AlphaFoldDB" id="A0A9P0ZBU2"/>
<dbReference type="EMBL" id="CAMAPE010000030">
    <property type="protein sequence ID" value="CAH9093373.1"/>
    <property type="molecule type" value="Genomic_DNA"/>
</dbReference>
<name>A0A9P0ZBU2_CUSEU</name>
<sequence>MKTIGKSISNNKNSKEMVGPAGNIKPAAERSPPGSKPQSINATGKADQTSPKLPSPGQQHTGVLNQTRRLSVCPAKMAVGGLAIAVTIGYFTLYSNKKPEATAIDVARVATGTGTPTNTRPRN</sequence>
<dbReference type="OrthoDB" id="1892673at2759"/>
<protein>
    <submittedName>
        <fullName evidence="2">Uncharacterized protein</fullName>
    </submittedName>
</protein>
<proteinExistence type="predicted"/>
<evidence type="ECO:0000313" key="2">
    <source>
        <dbReference type="EMBL" id="CAH9093373.1"/>
    </source>
</evidence>
<feature type="region of interest" description="Disordered" evidence="1">
    <location>
        <begin position="1"/>
        <end position="67"/>
    </location>
</feature>
<feature type="compositionally biased region" description="Polar residues" evidence="1">
    <location>
        <begin position="36"/>
        <end position="67"/>
    </location>
</feature>
<evidence type="ECO:0000256" key="1">
    <source>
        <dbReference type="SAM" id="MobiDB-lite"/>
    </source>
</evidence>
<dbReference type="PANTHER" id="PTHR33919">
    <property type="entry name" value="OS09G0127700 PROTEIN"/>
    <property type="match status" value="1"/>
</dbReference>
<reference evidence="2" key="1">
    <citation type="submission" date="2022-07" db="EMBL/GenBank/DDBJ databases">
        <authorList>
            <person name="Macas J."/>
            <person name="Novak P."/>
            <person name="Neumann P."/>
        </authorList>
    </citation>
    <scope>NUCLEOTIDE SEQUENCE</scope>
</reference>
<feature type="compositionally biased region" description="Polar residues" evidence="1">
    <location>
        <begin position="1"/>
        <end position="12"/>
    </location>
</feature>
<dbReference type="PANTHER" id="PTHR33919:SF7">
    <property type="entry name" value="PROTEIN, PUTATIVE-RELATED"/>
    <property type="match status" value="1"/>
</dbReference>
<keyword evidence="3" id="KW-1185">Reference proteome</keyword>
<dbReference type="Proteomes" id="UP001152484">
    <property type="component" value="Unassembled WGS sequence"/>
</dbReference>
<accession>A0A9P0ZBU2</accession>